<name>A0ABQ0XAJ6_9LACO</name>
<dbReference type="InterPro" id="IPR013325">
    <property type="entry name" value="RNA_pol_sigma_r2"/>
</dbReference>
<protein>
    <recommendedName>
        <fullName evidence="1">RNA polymerase sigma-70 region 2 domain-containing protein</fullName>
    </recommendedName>
</protein>
<sequence length="187" mass="21601">MTGTSKQEFKLICSVAMGNGDDFIVLFRKYHPILSKMKRRYFVPGYDEDDLDQEAGIVLLRSAKYFKKTREVSFGTYYSKNLRNRVIDLIRLNNAEKRKPAEPLKSVEENADYYSATVMDPTAASPEHSAIVGESLQQLYLNCSVNEKQAMHFMLSSDGKLTLDDPKRRAIYSAFERCKWKYKNKIN</sequence>
<dbReference type="Proteomes" id="UP000321409">
    <property type="component" value="Unassembled WGS sequence"/>
</dbReference>
<dbReference type="Pfam" id="PF04542">
    <property type="entry name" value="Sigma70_r2"/>
    <property type="match status" value="1"/>
</dbReference>
<dbReference type="EMBL" id="BKAB01000008">
    <property type="protein sequence ID" value="GEP23121.1"/>
    <property type="molecule type" value="Genomic_DNA"/>
</dbReference>
<comment type="caution">
    <text evidence="2">The sequence shown here is derived from an EMBL/GenBank/DDBJ whole genome shotgun (WGS) entry which is preliminary data.</text>
</comment>
<organism evidence="2 3">
    <name type="scientific">Lentilactobacillus diolivorans</name>
    <dbReference type="NCBI Taxonomy" id="179838"/>
    <lineage>
        <taxon>Bacteria</taxon>
        <taxon>Bacillati</taxon>
        <taxon>Bacillota</taxon>
        <taxon>Bacilli</taxon>
        <taxon>Lactobacillales</taxon>
        <taxon>Lactobacillaceae</taxon>
        <taxon>Lentilactobacillus</taxon>
    </lineage>
</organism>
<dbReference type="SUPFAM" id="SSF88946">
    <property type="entry name" value="Sigma2 domain of RNA polymerase sigma factors"/>
    <property type="match status" value="1"/>
</dbReference>
<dbReference type="Gene3D" id="1.10.1740.10">
    <property type="match status" value="1"/>
</dbReference>
<dbReference type="InterPro" id="IPR007627">
    <property type="entry name" value="RNA_pol_sigma70_r2"/>
</dbReference>
<dbReference type="RefSeq" id="WP_057865349.1">
    <property type="nucleotide sequence ID" value="NZ_BKAB01000008.1"/>
</dbReference>
<proteinExistence type="predicted"/>
<gene>
    <name evidence="2" type="ORF">LDI01_07140</name>
</gene>
<reference evidence="2 3" key="1">
    <citation type="submission" date="2019-07" db="EMBL/GenBank/DDBJ databases">
        <title>Whole genome shotgun sequence of Lactobacillus diolivorans NBRC 107869.</title>
        <authorList>
            <person name="Hosoyama A."/>
            <person name="Uohara A."/>
            <person name="Ohji S."/>
            <person name="Ichikawa N."/>
        </authorList>
    </citation>
    <scope>NUCLEOTIDE SEQUENCE [LARGE SCALE GENOMIC DNA]</scope>
    <source>
        <strain evidence="2 3">NBRC 107869</strain>
    </source>
</reference>
<accession>A0ABQ0XAJ6</accession>
<feature type="domain" description="RNA polymerase sigma-70 region 2" evidence="1">
    <location>
        <begin position="26"/>
        <end position="93"/>
    </location>
</feature>
<evidence type="ECO:0000259" key="1">
    <source>
        <dbReference type="Pfam" id="PF04542"/>
    </source>
</evidence>
<evidence type="ECO:0000313" key="2">
    <source>
        <dbReference type="EMBL" id="GEP23121.1"/>
    </source>
</evidence>
<keyword evidence="3" id="KW-1185">Reference proteome</keyword>
<evidence type="ECO:0000313" key="3">
    <source>
        <dbReference type="Proteomes" id="UP000321409"/>
    </source>
</evidence>